<accession>A0A381CX08</accession>
<evidence type="ECO:0000313" key="1">
    <source>
        <dbReference type="EMBL" id="VEG61994.1"/>
    </source>
</evidence>
<dbReference type="PANTHER" id="PTHR31118:SF12">
    <property type="entry name" value="CYCLASE-LIKE PROTEIN 2"/>
    <property type="match status" value="1"/>
</dbReference>
<dbReference type="EMBL" id="LR134359">
    <property type="protein sequence ID" value="VEG61994.1"/>
    <property type="molecule type" value="Genomic_DNA"/>
</dbReference>
<dbReference type="AlphaFoldDB" id="A0A381CX08"/>
<dbReference type="Proteomes" id="UP000275504">
    <property type="component" value="Chromosome"/>
</dbReference>
<proteinExistence type="predicted"/>
<dbReference type="GO" id="GO:0004061">
    <property type="term" value="F:arylformamidase activity"/>
    <property type="evidence" value="ECO:0007669"/>
    <property type="project" value="InterPro"/>
</dbReference>
<dbReference type="SUPFAM" id="SSF102198">
    <property type="entry name" value="Putative cyclase"/>
    <property type="match status" value="1"/>
</dbReference>
<dbReference type="PANTHER" id="PTHR31118">
    <property type="entry name" value="CYCLASE-LIKE PROTEIN 2"/>
    <property type="match status" value="1"/>
</dbReference>
<dbReference type="InterPro" id="IPR007325">
    <property type="entry name" value="KFase/CYL"/>
</dbReference>
<dbReference type="InterPro" id="IPR037175">
    <property type="entry name" value="KFase_sf"/>
</dbReference>
<reference evidence="1 2" key="1">
    <citation type="submission" date="2018-12" db="EMBL/GenBank/DDBJ databases">
        <authorList>
            <consortium name="Pathogen Informatics"/>
        </authorList>
    </citation>
    <scope>NUCLEOTIDE SEQUENCE [LARGE SCALE GENOMIC DNA]</scope>
    <source>
        <strain evidence="1 2">NCTC11951</strain>
    </source>
</reference>
<dbReference type="GO" id="GO:0019441">
    <property type="term" value="P:L-tryptophan catabolic process to kynurenine"/>
    <property type="evidence" value="ECO:0007669"/>
    <property type="project" value="InterPro"/>
</dbReference>
<dbReference type="Gene3D" id="3.50.30.50">
    <property type="entry name" value="Putative cyclase"/>
    <property type="match status" value="1"/>
</dbReference>
<gene>
    <name evidence="1" type="ORF">NCTC11951_01124</name>
</gene>
<name>A0A381CX08_CAMJU</name>
<organism evidence="1 2">
    <name type="scientific">Campylobacter jejuni subsp. doylei</name>
    <dbReference type="NCBI Taxonomy" id="32021"/>
    <lineage>
        <taxon>Bacteria</taxon>
        <taxon>Pseudomonadati</taxon>
        <taxon>Campylobacterota</taxon>
        <taxon>Epsilonproteobacteria</taxon>
        <taxon>Campylobacterales</taxon>
        <taxon>Campylobacteraceae</taxon>
        <taxon>Campylobacter</taxon>
    </lineage>
</organism>
<sequence length="242" mass="27576">MSEIIKALELLRSGKWVDLTHEVHNKIPKYGAFPDLVTKTPYTLEKDGFFVHEVSFITQYGTHIDAPVHFSKGKRSLEELELKEFILPLYVINKEKEVEENNDFVLSAKDILEFEEEHGKIEPKSFVAFASGWSKRWEGDFYNKDEKEVPHTPGWSIEALDLLLNQRGVLGVGHETMDTDASKDVQQKGFLYAEKFVLDANKFQVELLKNLTQLPAKGGVIFIGVPKFKGFPGFPVRCFAIV</sequence>
<dbReference type="Pfam" id="PF04199">
    <property type="entry name" value="Cyclase"/>
    <property type="match status" value="1"/>
</dbReference>
<evidence type="ECO:0000313" key="2">
    <source>
        <dbReference type="Proteomes" id="UP000275504"/>
    </source>
</evidence>
<protein>
    <submittedName>
        <fullName evidence="1">Cyclase superfamily protein</fullName>
    </submittedName>
</protein>